<dbReference type="GO" id="GO:0006006">
    <property type="term" value="P:glucose metabolic process"/>
    <property type="evidence" value="ECO:0007669"/>
    <property type="project" value="TreeGrafter"/>
</dbReference>
<dbReference type="PROSITE" id="PS51748">
    <property type="entry name" value="HEXOKINASE_2"/>
    <property type="match status" value="1"/>
</dbReference>
<evidence type="ECO:0000256" key="7">
    <source>
        <dbReference type="ARBA" id="ARBA00023152"/>
    </source>
</evidence>
<dbReference type="PROSITE" id="PS00378">
    <property type="entry name" value="HEXOKINASE_1"/>
    <property type="match status" value="1"/>
</dbReference>
<dbReference type="InterPro" id="IPR022672">
    <property type="entry name" value="Hexokinase_N"/>
</dbReference>
<dbReference type="GO" id="GO:0005536">
    <property type="term" value="F:D-glucose binding"/>
    <property type="evidence" value="ECO:0007669"/>
    <property type="project" value="InterPro"/>
</dbReference>
<evidence type="ECO:0000256" key="5">
    <source>
        <dbReference type="ARBA" id="ARBA00022777"/>
    </source>
</evidence>
<feature type="domain" description="Hexokinase N-terminal" evidence="10">
    <location>
        <begin position="7"/>
        <end position="204"/>
    </location>
</feature>
<dbReference type="EMBL" id="PYWC01000015">
    <property type="protein sequence ID" value="PWW78490.1"/>
    <property type="molecule type" value="Genomic_DNA"/>
</dbReference>
<comment type="pathway">
    <text evidence="1">Carbohydrate degradation; glycolysis; D-glyceraldehyde 3-phosphate and glycerone phosphate from D-glucose: step 1/4.</text>
</comment>
<organism evidence="12 13">
    <name type="scientific">Tuber magnatum</name>
    <name type="common">white Piedmont truffle</name>
    <dbReference type="NCBI Taxonomy" id="42249"/>
    <lineage>
        <taxon>Eukaryota</taxon>
        <taxon>Fungi</taxon>
        <taxon>Dikarya</taxon>
        <taxon>Ascomycota</taxon>
        <taxon>Pezizomycotina</taxon>
        <taxon>Pezizomycetes</taxon>
        <taxon>Pezizales</taxon>
        <taxon>Tuberaceae</taxon>
        <taxon>Tuber</taxon>
    </lineage>
</organism>
<keyword evidence="3 8" id="KW-0808">Transferase</keyword>
<comment type="caution">
    <text evidence="12">The sequence shown here is derived from an EMBL/GenBank/DDBJ whole genome shotgun (WGS) entry which is preliminary data.</text>
</comment>
<dbReference type="OrthoDB" id="419537at2759"/>
<evidence type="ECO:0000259" key="11">
    <source>
        <dbReference type="Pfam" id="PF03727"/>
    </source>
</evidence>
<dbReference type="Gene3D" id="3.30.420.40">
    <property type="match status" value="1"/>
</dbReference>
<dbReference type="UniPathway" id="UPA00109">
    <property type="reaction ID" value="UER00180"/>
</dbReference>
<evidence type="ECO:0000256" key="6">
    <source>
        <dbReference type="ARBA" id="ARBA00022840"/>
    </source>
</evidence>
<keyword evidence="5 8" id="KW-0418">Kinase</keyword>
<feature type="region of interest" description="Disordered" evidence="9">
    <location>
        <begin position="437"/>
        <end position="458"/>
    </location>
</feature>
<evidence type="ECO:0000256" key="4">
    <source>
        <dbReference type="ARBA" id="ARBA00022741"/>
    </source>
</evidence>
<dbReference type="FunFam" id="3.30.420.40:FF:000034">
    <property type="entry name" value="Phosphotransferase"/>
    <property type="match status" value="1"/>
</dbReference>
<dbReference type="PANTHER" id="PTHR19443:SF30">
    <property type="entry name" value="GLUCOKINASE-1-RELATED"/>
    <property type="match status" value="1"/>
</dbReference>
<accession>A0A317SXA8</accession>
<reference evidence="12 13" key="1">
    <citation type="submission" date="2018-03" db="EMBL/GenBank/DDBJ databases">
        <title>Genomes of Pezizomycetes fungi and the evolution of truffles.</title>
        <authorList>
            <person name="Murat C."/>
            <person name="Payen T."/>
            <person name="Noel B."/>
            <person name="Kuo A."/>
            <person name="Martin F.M."/>
        </authorList>
    </citation>
    <scope>NUCLEOTIDE SEQUENCE [LARGE SCALE GENOMIC DNA]</scope>
    <source>
        <strain evidence="12">091103-1</strain>
    </source>
</reference>
<dbReference type="InterPro" id="IPR022673">
    <property type="entry name" value="Hexokinase_C"/>
</dbReference>
<dbReference type="GO" id="GO:0005524">
    <property type="term" value="F:ATP binding"/>
    <property type="evidence" value="ECO:0007669"/>
    <property type="project" value="UniProtKB-UniRule"/>
</dbReference>
<dbReference type="SUPFAM" id="SSF53067">
    <property type="entry name" value="Actin-like ATPase domain"/>
    <property type="match status" value="2"/>
</dbReference>
<evidence type="ECO:0000256" key="2">
    <source>
        <dbReference type="ARBA" id="ARBA00009225"/>
    </source>
</evidence>
<dbReference type="Proteomes" id="UP000246991">
    <property type="component" value="Unassembled WGS sequence"/>
</dbReference>
<dbReference type="GO" id="GO:0006096">
    <property type="term" value="P:glycolytic process"/>
    <property type="evidence" value="ECO:0007669"/>
    <property type="project" value="UniProtKB-UniPathway"/>
</dbReference>
<dbReference type="GO" id="GO:0005829">
    <property type="term" value="C:cytosol"/>
    <property type="evidence" value="ECO:0007669"/>
    <property type="project" value="TreeGrafter"/>
</dbReference>
<sequence>MSLVGEATKIAEELEYSPEQVRRGVKEFLRLTDDGLQNDGRDMTMIPTYVTSVPNGTEKGVYLAVDLGGTNFRVCSVVLNGDTTFTLTQSKVAIPKALMVSDSHSLFSFLAKQVADFVGIHHSDHFSEDPEHHLHLGFTFSFPVDQRAINKGYLIRWTKGFDIPDAIGKDVCALLQKEIDALGLPVKVAALVNDTVGTLMARSYTSPGKTGTLLGAIFGTGTNGAYVEKLDRITKMTSASANDVGEYDTSTGEMVVNTEWGSFDNALNVLPDSLYDRMLDQNSVNPGIQMFEKRVSGMFLGEILRNAILSMKEDTRLFATSTIAEDSVLNTPWSIDTSLLSYIEADLTEDYSVTKEQLQKDLGISASTISNDEAQAVKILVHAIGKRSARLSAVPIAAIVIATGKLSPPAETPTDGLNLKDLSFMEQGIEILRRAIGGRSPAAPPDDAPPPNIQDEEPIDIGVDGSVVEFYPGFEKYVREALRDVPELGEKGEKRIRMGVAKDGSGVGAALIALVAKMQYSQ</sequence>
<feature type="compositionally biased region" description="Pro residues" evidence="9">
    <location>
        <begin position="442"/>
        <end position="452"/>
    </location>
</feature>
<comment type="similarity">
    <text evidence="2 8">Belongs to the hexokinase family.</text>
</comment>
<evidence type="ECO:0000313" key="12">
    <source>
        <dbReference type="EMBL" id="PWW78490.1"/>
    </source>
</evidence>
<evidence type="ECO:0000313" key="13">
    <source>
        <dbReference type="Proteomes" id="UP000246991"/>
    </source>
</evidence>
<dbReference type="STRING" id="42249.A0A317SXA8"/>
<dbReference type="AlphaFoldDB" id="A0A317SXA8"/>
<evidence type="ECO:0000256" key="1">
    <source>
        <dbReference type="ARBA" id="ARBA00004888"/>
    </source>
</evidence>
<dbReference type="InterPro" id="IPR019807">
    <property type="entry name" value="Hexokinase_BS"/>
</dbReference>
<dbReference type="InterPro" id="IPR043129">
    <property type="entry name" value="ATPase_NBD"/>
</dbReference>
<gene>
    <name evidence="12" type="ORF">C7212DRAFT_315970</name>
</gene>
<dbReference type="GO" id="GO:0001678">
    <property type="term" value="P:intracellular glucose homeostasis"/>
    <property type="evidence" value="ECO:0007669"/>
    <property type="project" value="InterPro"/>
</dbReference>
<dbReference type="GO" id="GO:0008865">
    <property type="term" value="F:fructokinase activity"/>
    <property type="evidence" value="ECO:0007669"/>
    <property type="project" value="TreeGrafter"/>
</dbReference>
<feature type="domain" description="Hexokinase C-terminal" evidence="11">
    <location>
        <begin position="214"/>
        <end position="515"/>
    </location>
</feature>
<protein>
    <recommendedName>
        <fullName evidence="8">Phosphotransferase</fullName>
        <ecNumber evidence="8">2.7.1.-</ecNumber>
    </recommendedName>
</protein>
<proteinExistence type="inferred from homology"/>
<dbReference type="EC" id="2.7.1.-" evidence="8"/>
<dbReference type="InterPro" id="IPR001312">
    <property type="entry name" value="Hexokinase"/>
</dbReference>
<keyword evidence="4 8" id="KW-0547">Nucleotide-binding</keyword>
<dbReference type="PANTHER" id="PTHR19443">
    <property type="entry name" value="HEXOKINASE"/>
    <property type="match status" value="1"/>
</dbReference>
<dbReference type="Gene3D" id="3.40.367.20">
    <property type="match status" value="1"/>
</dbReference>
<keyword evidence="6 8" id="KW-0067">ATP-binding</keyword>
<evidence type="ECO:0000259" key="10">
    <source>
        <dbReference type="Pfam" id="PF00349"/>
    </source>
</evidence>
<evidence type="ECO:0000256" key="9">
    <source>
        <dbReference type="SAM" id="MobiDB-lite"/>
    </source>
</evidence>
<name>A0A317SXA8_9PEZI</name>
<dbReference type="GO" id="GO:0004340">
    <property type="term" value="F:glucokinase activity"/>
    <property type="evidence" value="ECO:0007669"/>
    <property type="project" value="TreeGrafter"/>
</dbReference>
<dbReference type="Pfam" id="PF00349">
    <property type="entry name" value="Hexokinase_1"/>
    <property type="match status" value="1"/>
</dbReference>
<keyword evidence="13" id="KW-1185">Reference proteome</keyword>
<dbReference type="Pfam" id="PF03727">
    <property type="entry name" value="Hexokinase_2"/>
    <property type="match status" value="1"/>
</dbReference>
<dbReference type="PRINTS" id="PR00475">
    <property type="entry name" value="HEXOKINASE"/>
</dbReference>
<dbReference type="GO" id="GO:0005739">
    <property type="term" value="C:mitochondrion"/>
    <property type="evidence" value="ECO:0007669"/>
    <property type="project" value="TreeGrafter"/>
</dbReference>
<evidence type="ECO:0000256" key="3">
    <source>
        <dbReference type="ARBA" id="ARBA00022679"/>
    </source>
</evidence>
<evidence type="ECO:0000256" key="8">
    <source>
        <dbReference type="RuleBase" id="RU362007"/>
    </source>
</evidence>
<keyword evidence="7 8" id="KW-0324">Glycolysis</keyword>